<organism evidence="1 2">
    <name type="scientific">Vibrio phage Aphrodite1</name>
    <dbReference type="NCBI Taxonomy" id="2070057"/>
    <lineage>
        <taxon>Viruses</taxon>
        <taxon>Duplodnaviria</taxon>
        <taxon>Heunggongvirae</taxon>
        <taxon>Uroviricota</taxon>
        <taxon>Caudoviricetes</taxon>
        <taxon>Chimalliviridae</taxon>
        <taxon>Gorgonvirinae</taxon>
        <taxon>Aphroditevirus</taxon>
        <taxon>Aphroditevirus aphrodite1</taxon>
    </lineage>
</organism>
<dbReference type="Proteomes" id="UP000240536">
    <property type="component" value="Segment"/>
</dbReference>
<dbReference type="EMBL" id="MG720308">
    <property type="protein sequence ID" value="AUR81044.1"/>
    <property type="molecule type" value="Genomic_DNA"/>
</dbReference>
<accession>A0A2I7QI17</accession>
<evidence type="ECO:0000313" key="2">
    <source>
        <dbReference type="Proteomes" id="UP000240536"/>
    </source>
</evidence>
<gene>
    <name evidence="1" type="ORF">Aphrodite1_0022</name>
</gene>
<keyword evidence="2" id="KW-1185">Reference proteome</keyword>
<proteinExistence type="predicted"/>
<evidence type="ECO:0000313" key="1">
    <source>
        <dbReference type="EMBL" id="AUR81044.1"/>
    </source>
</evidence>
<sequence>MAEDFASSVVSLRKSSESACLRGISTRLNDARRQLHREVSRLGAKPGTLTVTNCIQMEVLPKGFTSTLKTKLGLKMDLKYREFPVDHNLKSVLPEDYFRHICIESYRIAKEQDGKYFTGEQLQERFTELLNTHLPEESKLGLSGTILHPWTHNAQFRLTLTDLVD</sequence>
<dbReference type="OrthoDB" id="31346at10239"/>
<name>A0A2I7QI17_9CAUD</name>
<reference evidence="2" key="1">
    <citation type="submission" date="2017-12" db="EMBL/GenBank/DDBJ databases">
        <title>Phage resistance in Vibrio sp. unravels a complex metabolic adaptation strategy.</title>
        <authorList>
            <person name="Skliros D."/>
            <person name="Kalatzis P.G."/>
            <person name="Katharios P."/>
            <person name="Flemetakis E."/>
        </authorList>
    </citation>
    <scope>NUCLEOTIDE SEQUENCE [LARGE SCALE GENOMIC DNA]</scope>
</reference>
<protein>
    <submittedName>
        <fullName evidence="1">Uncharacterized protein</fullName>
    </submittedName>
</protein>